<dbReference type="STRING" id="930991.A0A0D0D269"/>
<dbReference type="EMBL" id="KN826889">
    <property type="protein sequence ID" value="KIK77656.1"/>
    <property type="molecule type" value="Genomic_DNA"/>
</dbReference>
<name>A0A0D0D269_9AGAM</name>
<feature type="non-terminal residue" evidence="1">
    <location>
        <position position="1"/>
    </location>
</feature>
<dbReference type="OrthoDB" id="2690315at2759"/>
<dbReference type="InParanoid" id="A0A0D0D269"/>
<reference evidence="1 2" key="1">
    <citation type="submission" date="2014-04" db="EMBL/GenBank/DDBJ databases">
        <authorList>
            <consortium name="DOE Joint Genome Institute"/>
            <person name="Kuo A."/>
            <person name="Kohler A."/>
            <person name="Jargeat P."/>
            <person name="Nagy L.G."/>
            <person name="Floudas D."/>
            <person name="Copeland A."/>
            <person name="Barry K.W."/>
            <person name="Cichocki N."/>
            <person name="Veneault-Fourrey C."/>
            <person name="LaButti K."/>
            <person name="Lindquist E.A."/>
            <person name="Lipzen A."/>
            <person name="Lundell T."/>
            <person name="Morin E."/>
            <person name="Murat C."/>
            <person name="Sun H."/>
            <person name="Tunlid A."/>
            <person name="Henrissat B."/>
            <person name="Grigoriev I.V."/>
            <person name="Hibbett D.S."/>
            <person name="Martin F."/>
            <person name="Nordberg H.P."/>
            <person name="Cantor M.N."/>
            <person name="Hua S.X."/>
        </authorList>
    </citation>
    <scope>NUCLEOTIDE SEQUENCE [LARGE SCALE GENOMIC DNA]</scope>
    <source>
        <strain evidence="1 2">Ve08.2h10</strain>
    </source>
</reference>
<evidence type="ECO:0000313" key="1">
    <source>
        <dbReference type="EMBL" id="KIK77656.1"/>
    </source>
</evidence>
<accession>A0A0D0D269</accession>
<gene>
    <name evidence="1" type="ORF">PAXRUDRAFT_166136</name>
</gene>
<organism evidence="1 2">
    <name type="scientific">Paxillus rubicundulus Ve08.2h10</name>
    <dbReference type="NCBI Taxonomy" id="930991"/>
    <lineage>
        <taxon>Eukaryota</taxon>
        <taxon>Fungi</taxon>
        <taxon>Dikarya</taxon>
        <taxon>Basidiomycota</taxon>
        <taxon>Agaricomycotina</taxon>
        <taxon>Agaricomycetes</taxon>
        <taxon>Agaricomycetidae</taxon>
        <taxon>Boletales</taxon>
        <taxon>Paxilineae</taxon>
        <taxon>Paxillaceae</taxon>
        <taxon>Paxillus</taxon>
    </lineage>
</organism>
<protein>
    <submittedName>
        <fullName evidence="1">Uncharacterized protein</fullName>
    </submittedName>
</protein>
<dbReference type="Proteomes" id="UP000054538">
    <property type="component" value="Unassembled WGS sequence"/>
</dbReference>
<proteinExistence type="predicted"/>
<dbReference type="HOGENOM" id="CLU_170040_0_0_1"/>
<reference evidence="2" key="2">
    <citation type="submission" date="2015-01" db="EMBL/GenBank/DDBJ databases">
        <title>Evolutionary Origins and Diversification of the Mycorrhizal Mutualists.</title>
        <authorList>
            <consortium name="DOE Joint Genome Institute"/>
            <consortium name="Mycorrhizal Genomics Consortium"/>
            <person name="Kohler A."/>
            <person name="Kuo A."/>
            <person name="Nagy L.G."/>
            <person name="Floudas D."/>
            <person name="Copeland A."/>
            <person name="Barry K.W."/>
            <person name="Cichocki N."/>
            <person name="Veneault-Fourrey C."/>
            <person name="LaButti K."/>
            <person name="Lindquist E.A."/>
            <person name="Lipzen A."/>
            <person name="Lundell T."/>
            <person name="Morin E."/>
            <person name="Murat C."/>
            <person name="Riley R."/>
            <person name="Ohm R."/>
            <person name="Sun H."/>
            <person name="Tunlid A."/>
            <person name="Henrissat B."/>
            <person name="Grigoriev I.V."/>
            <person name="Hibbett D.S."/>
            <person name="Martin F."/>
        </authorList>
    </citation>
    <scope>NUCLEOTIDE SEQUENCE [LARGE SCALE GENOMIC DNA]</scope>
    <source>
        <strain evidence="2">Ve08.2h10</strain>
    </source>
</reference>
<sequence>ISCTIIMYSYREMKKPKARQEGETVMVKLSSDEPFDTLQAQILKVISEALNPKLLTYDDYKITFTVPQHQMSPLSLKKESEYAHLLSVC</sequence>
<keyword evidence="2" id="KW-1185">Reference proteome</keyword>
<dbReference type="AlphaFoldDB" id="A0A0D0D269"/>
<evidence type="ECO:0000313" key="2">
    <source>
        <dbReference type="Proteomes" id="UP000054538"/>
    </source>
</evidence>